<name>W6T7Q1_9LACO</name>
<dbReference type="RefSeq" id="WP_033613983.1">
    <property type="nucleotide sequence ID" value="NZ_KK036489.1"/>
</dbReference>
<dbReference type="HOGENOM" id="CLU_914625_0_0_9"/>
<evidence type="ECO:0000313" key="2">
    <source>
        <dbReference type="EMBL" id="ETY74194.1"/>
    </source>
</evidence>
<feature type="chain" id="PRO_5004883203" description="Cell surface protein" evidence="1">
    <location>
        <begin position="30"/>
        <end position="304"/>
    </location>
</feature>
<dbReference type="Proteomes" id="UP000019247">
    <property type="component" value="Unassembled WGS sequence"/>
</dbReference>
<reference evidence="2 3" key="1">
    <citation type="journal article" date="2014" name="Genome Announc.">
        <title>Genome Sequence of Lactobacillus fabifermentans Strain T30PCM01, Isolated from Fermenting Grape Marc.</title>
        <authorList>
            <person name="Treu L."/>
            <person name="Vendramin V."/>
            <person name="Bovo B."/>
            <person name="Giacomini A."/>
            <person name="Corich V."/>
            <person name="Campanaro S."/>
        </authorList>
    </citation>
    <scope>NUCLEOTIDE SEQUENCE [LARGE SCALE GENOMIC DNA]</scope>
    <source>
        <strain evidence="2 3">T30PCM01</strain>
    </source>
</reference>
<dbReference type="AlphaFoldDB" id="W6T7Q1"/>
<feature type="signal peptide" evidence="1">
    <location>
        <begin position="1"/>
        <end position="29"/>
    </location>
</feature>
<gene>
    <name evidence="2" type="ORF">LFAB_08560</name>
</gene>
<comment type="caution">
    <text evidence="2">The sequence shown here is derived from an EMBL/GenBank/DDBJ whole genome shotgun (WGS) entry which is preliminary data.</text>
</comment>
<evidence type="ECO:0000256" key="1">
    <source>
        <dbReference type="SAM" id="SignalP"/>
    </source>
</evidence>
<sequence>MSFITRTIASGATLILGTTVIGIAMPAQAATHKTTTVPTSIQGTWYHYNKTYQRYDTVQATKTSFNTKSALATNWTKLSGTKFPSYALGHSELAVKKQAKGYYLIAKYATDGGPLWKKVTYSGHAALQAIRPATAESNGGPTTYYYQTKKIAKQPVVPFKVAKNDNFSSKKYAAVYVQADYKAPVKLYSSVKNAQKKRGKTITIKNITTAYQARWNDAKSDIVRVRVKNHTYYVRDTEDLQPSNSWRIGNTIYSPFAPTSTSKIVLDPGTKASKATKWAKIVHAGKNKTVYTTMWHRANGSWKK</sequence>
<evidence type="ECO:0008006" key="4">
    <source>
        <dbReference type="Google" id="ProtNLM"/>
    </source>
</evidence>
<protein>
    <recommendedName>
        <fullName evidence="4">Cell surface protein</fullName>
    </recommendedName>
</protein>
<dbReference type="EMBL" id="AWWK01000036">
    <property type="protein sequence ID" value="ETY74194.1"/>
    <property type="molecule type" value="Genomic_DNA"/>
</dbReference>
<accession>W6T7Q1</accession>
<proteinExistence type="predicted"/>
<keyword evidence="1" id="KW-0732">Signal</keyword>
<dbReference type="eggNOG" id="ENOG5030B8U">
    <property type="taxonomic scope" value="Bacteria"/>
</dbReference>
<dbReference type="OrthoDB" id="2319003at2"/>
<evidence type="ECO:0000313" key="3">
    <source>
        <dbReference type="Proteomes" id="UP000019247"/>
    </source>
</evidence>
<organism evidence="2 3">
    <name type="scientific">Lactiplantibacillus fabifermentans T30PCM01</name>
    <dbReference type="NCBI Taxonomy" id="1400520"/>
    <lineage>
        <taxon>Bacteria</taxon>
        <taxon>Bacillati</taxon>
        <taxon>Bacillota</taxon>
        <taxon>Bacilli</taxon>
        <taxon>Lactobacillales</taxon>
        <taxon>Lactobacillaceae</taxon>
        <taxon>Lactiplantibacillus</taxon>
    </lineage>
</organism>
<dbReference type="PATRIC" id="fig|1400520.3.peg.1680"/>